<organism evidence="2 3">
    <name type="scientific">Rhodocollybia butyracea</name>
    <dbReference type="NCBI Taxonomy" id="206335"/>
    <lineage>
        <taxon>Eukaryota</taxon>
        <taxon>Fungi</taxon>
        <taxon>Dikarya</taxon>
        <taxon>Basidiomycota</taxon>
        <taxon>Agaricomycotina</taxon>
        <taxon>Agaricomycetes</taxon>
        <taxon>Agaricomycetidae</taxon>
        <taxon>Agaricales</taxon>
        <taxon>Marasmiineae</taxon>
        <taxon>Omphalotaceae</taxon>
        <taxon>Rhodocollybia</taxon>
    </lineage>
</organism>
<sequence length="689" mass="76389">MNASTSHNAVVSDYYSESQNLPRRSQARGRGRGSATRGRGCPSQSLAQSRTHSPPVFVSRKSNPKRTNDPELLISPKEQKLVPLRETSPVRIPGDVVALQKDVHGDQMVPVRLYVGRQWDIMAFPGLFKFEFEDEKEGDDSLAQANLRLNLGPVGTMIMQWIRQSNESRQALSLASCESKGAGPRPVGNGKGKGKSVPPLSLSLSSSSARLWLGKPLGKDAMQGECFEECWRETMKVMITNRTMHPTKALTTPSALTSARTSSLTSALTSTAPDVRTEWPEETCRTTASAADRQAEYPTVDFDTSRTDFTCFRCEGICNCDLCCKKRGDAYQAGFLKRAHRRARGAGEVAVYNKIAFVVLVPGAILILVRPLPELANKPSEDILEIFLVLLSSHDLFRPVAPLRLAPKRIEMGQGKAARSQKLQLRKWTKPSTILLNAQNWNYRVCVQANIAGARESCARASASQYASVRVKILLLLLLLQVAPSRTRTARTLAPDARKNHPPISSATCIHHGSVKEYQPNLQRAILILLVRFFLVEYVTLFVIRILNPSVAGTSNPVLYVSDDRRKVDSATAAEELRITDCLTAMLDGIDAPGLGQAVHELLGHDKKKVDFRRIKYEGYYDPAQLPTVTGDWENQTRAGWISSRVFGELVNAKVGMLGVRRTVAKEAPDKEIWKRLHMKFEKDFLMAT</sequence>
<evidence type="ECO:0000256" key="1">
    <source>
        <dbReference type="SAM" id="MobiDB-lite"/>
    </source>
</evidence>
<comment type="caution">
    <text evidence="2">The sequence shown here is derived from an EMBL/GenBank/DDBJ whole genome shotgun (WGS) entry which is preliminary data.</text>
</comment>
<reference evidence="2" key="1">
    <citation type="submission" date="2020-11" db="EMBL/GenBank/DDBJ databases">
        <authorList>
            <consortium name="DOE Joint Genome Institute"/>
            <person name="Ahrendt S."/>
            <person name="Riley R."/>
            <person name="Andreopoulos W."/>
            <person name="Labutti K."/>
            <person name="Pangilinan J."/>
            <person name="Ruiz-Duenas F.J."/>
            <person name="Barrasa J.M."/>
            <person name="Sanchez-Garcia M."/>
            <person name="Camarero S."/>
            <person name="Miyauchi S."/>
            <person name="Serrano A."/>
            <person name="Linde D."/>
            <person name="Babiker R."/>
            <person name="Drula E."/>
            <person name="Ayuso-Fernandez I."/>
            <person name="Pacheco R."/>
            <person name="Padilla G."/>
            <person name="Ferreira P."/>
            <person name="Barriuso J."/>
            <person name="Kellner H."/>
            <person name="Castanera R."/>
            <person name="Alfaro M."/>
            <person name="Ramirez L."/>
            <person name="Pisabarro A.G."/>
            <person name="Kuo A."/>
            <person name="Tritt A."/>
            <person name="Lipzen A."/>
            <person name="He G."/>
            <person name="Yan M."/>
            <person name="Ng V."/>
            <person name="Cullen D."/>
            <person name="Martin F."/>
            <person name="Rosso M.-N."/>
            <person name="Henrissat B."/>
            <person name="Hibbett D."/>
            <person name="Martinez A.T."/>
            <person name="Grigoriev I.V."/>
        </authorList>
    </citation>
    <scope>NUCLEOTIDE SEQUENCE</scope>
    <source>
        <strain evidence="2">AH 40177</strain>
    </source>
</reference>
<accession>A0A9P5PGC6</accession>
<feature type="region of interest" description="Disordered" evidence="1">
    <location>
        <begin position="176"/>
        <end position="202"/>
    </location>
</feature>
<dbReference type="AlphaFoldDB" id="A0A9P5PGC6"/>
<proteinExistence type="predicted"/>
<keyword evidence="3" id="KW-1185">Reference proteome</keyword>
<evidence type="ECO:0000313" key="3">
    <source>
        <dbReference type="Proteomes" id="UP000772434"/>
    </source>
</evidence>
<feature type="compositionally biased region" description="Polar residues" evidence="1">
    <location>
        <begin position="42"/>
        <end position="52"/>
    </location>
</feature>
<evidence type="ECO:0000313" key="2">
    <source>
        <dbReference type="EMBL" id="KAF9062878.1"/>
    </source>
</evidence>
<feature type="region of interest" description="Disordered" evidence="1">
    <location>
        <begin position="1"/>
        <end position="73"/>
    </location>
</feature>
<gene>
    <name evidence="2" type="ORF">BDP27DRAFT_1406081</name>
</gene>
<feature type="compositionally biased region" description="Polar residues" evidence="1">
    <location>
        <begin position="1"/>
        <end position="22"/>
    </location>
</feature>
<dbReference type="Proteomes" id="UP000772434">
    <property type="component" value="Unassembled WGS sequence"/>
</dbReference>
<dbReference type="OrthoDB" id="3120453at2759"/>
<protein>
    <submittedName>
        <fullName evidence="2">Uncharacterized protein</fullName>
    </submittedName>
</protein>
<name>A0A9P5PGC6_9AGAR</name>
<dbReference type="EMBL" id="JADNRY010000160">
    <property type="protein sequence ID" value="KAF9062878.1"/>
    <property type="molecule type" value="Genomic_DNA"/>
</dbReference>